<protein>
    <submittedName>
        <fullName evidence="2">Uncharacterized protein</fullName>
    </submittedName>
</protein>
<dbReference type="EMBL" id="PQ015379">
    <property type="protein sequence ID" value="XDJ14947.1"/>
    <property type="molecule type" value="Genomic_DNA"/>
</dbReference>
<evidence type="ECO:0000256" key="1">
    <source>
        <dbReference type="SAM" id="MobiDB-lite"/>
    </source>
</evidence>
<organism evidence="2">
    <name type="scientific">Pseudomonas phage HRDY3</name>
    <dbReference type="NCBI Taxonomy" id="3236930"/>
    <lineage>
        <taxon>Viruses</taxon>
    </lineage>
</organism>
<evidence type="ECO:0000313" key="2">
    <source>
        <dbReference type="EMBL" id="XDJ14947.1"/>
    </source>
</evidence>
<proteinExistence type="predicted"/>
<name>A0AB39CDF0_9VIRU</name>
<sequence length="176" mass="19752">MKFLGVEFSIKRVGKGQPKLEHEKESAKYAEPEEDKPKVQKMMGQRLLGNKSGATEGVKQRSAGGFTLKTFRRTSPMEQIVFPEPPDPDDVWQQQALLNLLNKVQTMFDRGWISICEIDAIVTKFNIPQNGAAKAARRKLAELHCVDSDKMVPGLWEQIPGLMTCVFTGGAIYEQE</sequence>
<reference evidence="2" key="1">
    <citation type="submission" date="2024-07" db="EMBL/GenBank/DDBJ databases">
        <authorList>
            <person name="Bringhurst R.M."/>
            <person name="Homer T.E."/>
        </authorList>
    </citation>
    <scope>NUCLEOTIDE SEQUENCE</scope>
</reference>
<feature type="region of interest" description="Disordered" evidence="1">
    <location>
        <begin position="13"/>
        <end position="41"/>
    </location>
</feature>
<feature type="compositionally biased region" description="Basic and acidic residues" evidence="1">
    <location>
        <begin position="18"/>
        <end position="38"/>
    </location>
</feature>
<accession>A0AB39CDF0</accession>